<dbReference type="RefSeq" id="WP_184020519.1">
    <property type="nucleotide sequence ID" value="NZ_JACHFD010000019.1"/>
</dbReference>
<proteinExistence type="predicted"/>
<organism evidence="3 4">
    <name type="scientific">Haloferula luteola</name>
    <dbReference type="NCBI Taxonomy" id="595692"/>
    <lineage>
        <taxon>Bacteria</taxon>
        <taxon>Pseudomonadati</taxon>
        <taxon>Verrucomicrobiota</taxon>
        <taxon>Verrucomicrobiia</taxon>
        <taxon>Verrucomicrobiales</taxon>
        <taxon>Verrucomicrobiaceae</taxon>
        <taxon>Haloferula</taxon>
    </lineage>
</organism>
<keyword evidence="4" id="KW-1185">Reference proteome</keyword>
<dbReference type="InterPro" id="IPR024447">
    <property type="entry name" value="YXWGXW_rpt"/>
</dbReference>
<reference evidence="3 4" key="1">
    <citation type="submission" date="2020-08" db="EMBL/GenBank/DDBJ databases">
        <title>Genomic Encyclopedia of Type Strains, Phase IV (KMG-IV): sequencing the most valuable type-strain genomes for metagenomic binning, comparative biology and taxonomic classification.</title>
        <authorList>
            <person name="Goeker M."/>
        </authorList>
    </citation>
    <scope>NUCLEOTIDE SEQUENCE [LARGE SCALE GENOMIC DNA]</scope>
    <source>
        <strain evidence="3 4">YC6886</strain>
    </source>
</reference>
<sequence>MKTKPNLNSMRLLVLVVVASFGWAAAQEDVEVLTRGPMHEAFAEAVSFEPEPGLVVASSPPEWIDELPPDQRPEGDNVAWIPGYWGWDDEQNDYLWISGVWRDVPPGRQWVPGYWNSVDSGYQWISGYWGDVETEEVTYVSTAPPTTLEVGPNVAAPSQSHVWVPGNWRWSESRYAWRPGYWIEPRSGWTWVPARYVWTPRGFVYVNGYWDYGITRRGVLFAPVSFRHSVWNRPGYHYTPQVVIDLGVVSAHLFVRPRLHHYYFGDYYAPRYRDAGYYANFQWHQRHGGYDPIFAYQSWQHRGDRHWARMRAQEYDFYRKNDRYRPPHTWSVMKGLTQMCLEKPYDRQRLFASTFEAATRSSSGPARFRPLESDRKSRIVSERAQFQQFTSMRREMERSKPSAAGKVSHDGRMKASPVASRQRMGQGGLPARPRPAAPNASRAQNRPPAAMPKQNRPGERKAQDRKAAPQQPQQQRKAAPQRPQQQRKAAPQQPQQRKAAPQQPQQRKAAPQQPQQRKAAPQQPQQRKAAPQRPQQQRKAAPQQPQQQRKAAPQQPQQQRKVAPQRPQQQRKASPQRPQQQRKAAPQRPQQQRKASPQQPQQQRKVAPQRPQQQRKAAPQRPQQQRKAAPQRPQQQRKMVPQQPRKDRGKDR</sequence>
<accession>A0A840V4W1</accession>
<dbReference type="AlphaFoldDB" id="A0A840V4W1"/>
<name>A0A840V4W1_9BACT</name>
<dbReference type="Pfam" id="PF12779">
    <property type="entry name" value="WXXGXW"/>
    <property type="match status" value="4"/>
</dbReference>
<feature type="compositionally biased region" description="Basic and acidic residues" evidence="1">
    <location>
        <begin position="369"/>
        <end position="381"/>
    </location>
</feature>
<dbReference type="Proteomes" id="UP000557717">
    <property type="component" value="Unassembled WGS sequence"/>
</dbReference>
<protein>
    <recommendedName>
        <fullName evidence="5">YXWGXW repeat-containing protein</fullName>
    </recommendedName>
</protein>
<evidence type="ECO:0000256" key="2">
    <source>
        <dbReference type="SAM" id="SignalP"/>
    </source>
</evidence>
<feature type="compositionally biased region" description="Low complexity" evidence="1">
    <location>
        <begin position="437"/>
        <end position="448"/>
    </location>
</feature>
<feature type="signal peptide" evidence="2">
    <location>
        <begin position="1"/>
        <end position="26"/>
    </location>
</feature>
<evidence type="ECO:0000313" key="4">
    <source>
        <dbReference type="Proteomes" id="UP000557717"/>
    </source>
</evidence>
<feature type="region of interest" description="Disordered" evidence="1">
    <location>
        <begin position="362"/>
        <end position="652"/>
    </location>
</feature>
<feature type="chain" id="PRO_5032884241" description="YXWGXW repeat-containing protein" evidence="2">
    <location>
        <begin position="27"/>
        <end position="652"/>
    </location>
</feature>
<dbReference type="PANTHER" id="PTHR36721:SF1">
    <property type="entry name" value="OS04G0446401 PROTEIN"/>
    <property type="match status" value="1"/>
</dbReference>
<feature type="compositionally biased region" description="Low complexity" evidence="1">
    <location>
        <begin position="468"/>
        <end position="638"/>
    </location>
</feature>
<dbReference type="EMBL" id="JACHFD010000019">
    <property type="protein sequence ID" value="MBB5353012.1"/>
    <property type="molecule type" value="Genomic_DNA"/>
</dbReference>
<evidence type="ECO:0000313" key="3">
    <source>
        <dbReference type="EMBL" id="MBB5353012.1"/>
    </source>
</evidence>
<feature type="compositionally biased region" description="Basic and acidic residues" evidence="1">
    <location>
        <begin position="456"/>
        <end position="467"/>
    </location>
</feature>
<evidence type="ECO:0008006" key="5">
    <source>
        <dbReference type="Google" id="ProtNLM"/>
    </source>
</evidence>
<evidence type="ECO:0000256" key="1">
    <source>
        <dbReference type="SAM" id="MobiDB-lite"/>
    </source>
</evidence>
<dbReference type="PANTHER" id="PTHR36721">
    <property type="entry name" value="PROLINE-RICH FAMILY PROTEIN"/>
    <property type="match status" value="1"/>
</dbReference>
<keyword evidence="2" id="KW-0732">Signal</keyword>
<gene>
    <name evidence="3" type="ORF">HNR46_003265</name>
</gene>
<comment type="caution">
    <text evidence="3">The sequence shown here is derived from an EMBL/GenBank/DDBJ whole genome shotgun (WGS) entry which is preliminary data.</text>
</comment>